<evidence type="ECO:0000313" key="5">
    <source>
        <dbReference type="Proteomes" id="UP000011083"/>
    </source>
</evidence>
<dbReference type="AlphaFoldDB" id="L8GPA7"/>
<dbReference type="OMA" id="DLQDMIV"/>
<dbReference type="Pfam" id="PF13499">
    <property type="entry name" value="EF-hand_7"/>
    <property type="match status" value="2"/>
</dbReference>
<gene>
    <name evidence="4" type="ORF">ACA1_192080</name>
</gene>
<dbReference type="PANTHER" id="PTHR23050">
    <property type="entry name" value="CALCIUM BINDING PROTEIN"/>
    <property type="match status" value="1"/>
</dbReference>
<reference evidence="4 5" key="1">
    <citation type="journal article" date="2013" name="Genome Biol.">
        <title>Genome of Acanthamoeba castellanii highlights extensive lateral gene transfer and early evolution of tyrosine kinase signaling.</title>
        <authorList>
            <person name="Clarke M."/>
            <person name="Lohan A.J."/>
            <person name="Liu B."/>
            <person name="Lagkouvardos I."/>
            <person name="Roy S."/>
            <person name="Zafar N."/>
            <person name="Bertelli C."/>
            <person name="Schilde C."/>
            <person name="Kianianmomeni A."/>
            <person name="Burglin T.R."/>
            <person name="Frech C."/>
            <person name="Turcotte B."/>
            <person name="Kopec K.O."/>
            <person name="Synnott J.M."/>
            <person name="Choo C."/>
            <person name="Paponov I."/>
            <person name="Finkler A."/>
            <person name="Soon Heng Tan C."/>
            <person name="Hutchins A.P."/>
            <person name="Weinmeier T."/>
            <person name="Rattei T."/>
            <person name="Chu J.S."/>
            <person name="Gimenez G."/>
            <person name="Irimia M."/>
            <person name="Rigden D.J."/>
            <person name="Fitzpatrick D.A."/>
            <person name="Lorenzo-Morales J."/>
            <person name="Bateman A."/>
            <person name="Chiu C.H."/>
            <person name="Tang P."/>
            <person name="Hegemann P."/>
            <person name="Fromm H."/>
            <person name="Raoult D."/>
            <person name="Greub G."/>
            <person name="Miranda-Saavedra D."/>
            <person name="Chen N."/>
            <person name="Nash P."/>
            <person name="Ginger M.L."/>
            <person name="Horn M."/>
            <person name="Schaap P."/>
            <person name="Caler L."/>
            <person name="Loftus B."/>
        </authorList>
    </citation>
    <scope>NUCLEOTIDE SEQUENCE [LARGE SCALE GENOMIC DNA]</scope>
    <source>
        <strain evidence="4 5">Neff</strain>
    </source>
</reference>
<dbReference type="PROSITE" id="PS00018">
    <property type="entry name" value="EF_HAND_1"/>
    <property type="match status" value="4"/>
</dbReference>
<feature type="domain" description="EF-hand" evidence="3">
    <location>
        <begin position="81"/>
        <end position="116"/>
    </location>
</feature>
<sequence>MADITEEQRIEIKAAFDLFDTDGNGSISATELASILKKMGTEASESELKDMIHEIDVDGDGEIQFEEFLLLFSRHKKNQLPEDEELRQAFKVFDADGNGTISKVELKRVMDMLGEKLNDAQIDEMMKEADTNGDGEIDFGEFKKMMASKGL</sequence>
<dbReference type="GO" id="GO:0005509">
    <property type="term" value="F:calcium ion binding"/>
    <property type="evidence" value="ECO:0007669"/>
    <property type="project" value="InterPro"/>
</dbReference>
<dbReference type="STRING" id="1257118.L8GPA7"/>
<dbReference type="KEGG" id="acan:ACA1_192080"/>
<dbReference type="InterPro" id="IPR018247">
    <property type="entry name" value="EF_Hand_1_Ca_BS"/>
</dbReference>
<dbReference type="Gene3D" id="1.10.238.10">
    <property type="entry name" value="EF-hand"/>
    <property type="match status" value="2"/>
</dbReference>
<dbReference type="PROSITE" id="PS50222">
    <property type="entry name" value="EF_HAND_2"/>
    <property type="match status" value="4"/>
</dbReference>
<dbReference type="InterPro" id="IPR002048">
    <property type="entry name" value="EF_hand_dom"/>
</dbReference>
<keyword evidence="1" id="KW-0677">Repeat</keyword>
<evidence type="ECO:0000313" key="4">
    <source>
        <dbReference type="EMBL" id="ELR14478.1"/>
    </source>
</evidence>
<name>L8GPA7_ACACF</name>
<dbReference type="OrthoDB" id="26525at2759"/>
<protein>
    <recommendedName>
        <fullName evidence="3">EF-hand domain-containing protein</fullName>
    </recommendedName>
</protein>
<evidence type="ECO:0000259" key="3">
    <source>
        <dbReference type="PROSITE" id="PS50222"/>
    </source>
</evidence>
<organism evidence="4 5">
    <name type="scientific">Acanthamoeba castellanii (strain ATCC 30010 / Neff)</name>
    <dbReference type="NCBI Taxonomy" id="1257118"/>
    <lineage>
        <taxon>Eukaryota</taxon>
        <taxon>Amoebozoa</taxon>
        <taxon>Discosea</taxon>
        <taxon>Longamoebia</taxon>
        <taxon>Centramoebida</taxon>
        <taxon>Acanthamoebidae</taxon>
        <taxon>Acanthamoeba</taxon>
    </lineage>
</organism>
<keyword evidence="2" id="KW-0106">Calcium</keyword>
<keyword evidence="5" id="KW-1185">Reference proteome</keyword>
<evidence type="ECO:0000256" key="2">
    <source>
        <dbReference type="ARBA" id="ARBA00022837"/>
    </source>
</evidence>
<dbReference type="InterPro" id="IPR011992">
    <property type="entry name" value="EF-hand-dom_pair"/>
</dbReference>
<evidence type="ECO:0000256" key="1">
    <source>
        <dbReference type="ARBA" id="ARBA00022737"/>
    </source>
</evidence>
<accession>L8GPA7</accession>
<dbReference type="CDD" id="cd00051">
    <property type="entry name" value="EFh"/>
    <property type="match status" value="1"/>
</dbReference>
<dbReference type="VEuPathDB" id="AmoebaDB:ACA1_192080"/>
<proteinExistence type="predicted"/>
<dbReference type="Proteomes" id="UP000011083">
    <property type="component" value="Unassembled WGS sequence"/>
</dbReference>
<dbReference type="RefSeq" id="XP_004336491.1">
    <property type="nucleotide sequence ID" value="XM_004336443.1"/>
</dbReference>
<dbReference type="SUPFAM" id="SSF47473">
    <property type="entry name" value="EF-hand"/>
    <property type="match status" value="1"/>
</dbReference>
<feature type="domain" description="EF-hand" evidence="3">
    <location>
        <begin position="117"/>
        <end position="151"/>
    </location>
</feature>
<feature type="domain" description="EF-hand" evidence="3">
    <location>
        <begin position="43"/>
        <end position="78"/>
    </location>
</feature>
<dbReference type="GeneID" id="14915068"/>
<dbReference type="FunFam" id="1.10.238.10:FF:000003">
    <property type="entry name" value="Calmodulin A"/>
    <property type="match status" value="1"/>
</dbReference>
<dbReference type="EMBL" id="KB008052">
    <property type="protein sequence ID" value="ELR14478.1"/>
    <property type="molecule type" value="Genomic_DNA"/>
</dbReference>
<feature type="domain" description="EF-hand" evidence="3">
    <location>
        <begin position="7"/>
        <end position="42"/>
    </location>
</feature>
<dbReference type="SMART" id="SM00054">
    <property type="entry name" value="EFh"/>
    <property type="match status" value="4"/>
</dbReference>
<dbReference type="InterPro" id="IPR050145">
    <property type="entry name" value="Centrin_CML-like"/>
</dbReference>